<dbReference type="GO" id="GO:0007023">
    <property type="term" value="P:post-chaperonin tubulin folding pathway"/>
    <property type="evidence" value="ECO:0007669"/>
    <property type="project" value="InterPro"/>
</dbReference>
<dbReference type="EMBL" id="GL732976">
    <property type="protein sequence ID" value="EFX63738.1"/>
    <property type="molecule type" value="Genomic_DNA"/>
</dbReference>
<evidence type="ECO:0000259" key="1">
    <source>
        <dbReference type="Pfam" id="PF12612"/>
    </source>
</evidence>
<dbReference type="GO" id="GO:0007021">
    <property type="term" value="P:tubulin complex assembly"/>
    <property type="evidence" value="ECO:0007669"/>
    <property type="project" value="InterPro"/>
</dbReference>
<dbReference type="OrthoDB" id="10253476at2759"/>
<name>E9HWZ0_DAPPU</name>
<dbReference type="GO" id="GO:0005096">
    <property type="term" value="F:GTPase activator activity"/>
    <property type="evidence" value="ECO:0007669"/>
    <property type="project" value="InterPro"/>
</dbReference>
<dbReference type="PhylomeDB" id="E9HWZ0"/>
<keyword evidence="3" id="KW-1185">Reference proteome</keyword>
<dbReference type="GO" id="GO:0048487">
    <property type="term" value="F:beta-tubulin binding"/>
    <property type="evidence" value="ECO:0007669"/>
    <property type="project" value="InterPro"/>
</dbReference>
<reference evidence="2 3" key="1">
    <citation type="journal article" date="2011" name="Science">
        <title>The ecoresponsive genome of Daphnia pulex.</title>
        <authorList>
            <person name="Colbourne J.K."/>
            <person name="Pfrender M.E."/>
            <person name="Gilbert D."/>
            <person name="Thomas W.K."/>
            <person name="Tucker A."/>
            <person name="Oakley T.H."/>
            <person name="Tokishita S."/>
            <person name="Aerts A."/>
            <person name="Arnold G.J."/>
            <person name="Basu M.K."/>
            <person name="Bauer D.J."/>
            <person name="Caceres C.E."/>
            <person name="Carmel L."/>
            <person name="Casola C."/>
            <person name="Choi J.H."/>
            <person name="Detter J.C."/>
            <person name="Dong Q."/>
            <person name="Dusheyko S."/>
            <person name="Eads B.D."/>
            <person name="Frohlich T."/>
            <person name="Geiler-Samerotte K.A."/>
            <person name="Gerlach D."/>
            <person name="Hatcher P."/>
            <person name="Jogdeo S."/>
            <person name="Krijgsveld J."/>
            <person name="Kriventseva E.V."/>
            <person name="Kultz D."/>
            <person name="Laforsch C."/>
            <person name="Lindquist E."/>
            <person name="Lopez J."/>
            <person name="Manak J.R."/>
            <person name="Muller J."/>
            <person name="Pangilinan J."/>
            <person name="Patwardhan R.P."/>
            <person name="Pitluck S."/>
            <person name="Pritham E.J."/>
            <person name="Rechtsteiner A."/>
            <person name="Rho M."/>
            <person name="Rogozin I.B."/>
            <person name="Sakarya O."/>
            <person name="Salamov A."/>
            <person name="Schaack S."/>
            <person name="Shapiro H."/>
            <person name="Shiga Y."/>
            <person name="Skalitzky C."/>
            <person name="Smith Z."/>
            <person name="Souvorov A."/>
            <person name="Sung W."/>
            <person name="Tang Z."/>
            <person name="Tsuchiya D."/>
            <person name="Tu H."/>
            <person name="Vos H."/>
            <person name="Wang M."/>
            <person name="Wolf Y.I."/>
            <person name="Yamagata H."/>
            <person name="Yamada T."/>
            <person name="Ye Y."/>
            <person name="Shaw J.R."/>
            <person name="Andrews J."/>
            <person name="Crease T.J."/>
            <person name="Tang H."/>
            <person name="Lucas S.M."/>
            <person name="Robertson H.M."/>
            <person name="Bork P."/>
            <person name="Koonin E.V."/>
            <person name="Zdobnov E.M."/>
            <person name="Grigoriev I.V."/>
            <person name="Lynch M."/>
            <person name="Boore J.L."/>
        </authorList>
    </citation>
    <scope>NUCLEOTIDE SEQUENCE [LARGE SCALE GENOMIC DNA]</scope>
</reference>
<dbReference type="KEGG" id="dpx:DAPPUDRAFT_118891"/>
<protein>
    <recommendedName>
        <fullName evidence="1">Tubulin-folding cofactor D C-terminal domain-containing protein</fullName>
    </recommendedName>
</protein>
<dbReference type="PANTHER" id="PTHR12658">
    <property type="entry name" value="BETA-TUBULIN COFACTOR D"/>
    <property type="match status" value="1"/>
</dbReference>
<sequence length="259" mass="29746">MECCCPSDCLLPCLLWSRPCCTMSYAVTFPLARLNTSVDRALFLTASSDHLRLVRLRKNAYLQLSLFVAQYEEYRPHLIQHLVDRKVIHWDTVIRQLTSQVLTNTSQPDLLEADLIRSVLHAVAKQSTEQIRRNRLLAPNFFSSLVYCDPTIPHIEQLEELRSIIQPPPLDISTEKECFDLWMKVMRLDHSTLTAKPSSPDLFPASAVSRRVWLKVPALHQSSPLHASKYCKFYTFTTKPHFTTKKSPSGTSPRSKAHW</sequence>
<dbReference type="InterPro" id="IPR022577">
    <property type="entry name" value="TBCD_C"/>
</dbReference>
<dbReference type="PANTHER" id="PTHR12658:SF0">
    <property type="entry name" value="TUBULIN-SPECIFIC CHAPERONE D"/>
    <property type="match status" value="1"/>
</dbReference>
<dbReference type="eggNOG" id="KOG1943">
    <property type="taxonomic scope" value="Eukaryota"/>
</dbReference>
<dbReference type="InterPro" id="IPR033162">
    <property type="entry name" value="TBCD"/>
</dbReference>
<proteinExistence type="predicted"/>
<dbReference type="Pfam" id="PF12612">
    <property type="entry name" value="TFCD_C"/>
    <property type="match status" value="1"/>
</dbReference>
<dbReference type="InParanoid" id="E9HWZ0"/>
<feature type="domain" description="Tubulin-folding cofactor D C-terminal" evidence="1">
    <location>
        <begin position="118"/>
        <end position="189"/>
    </location>
</feature>
<dbReference type="AlphaFoldDB" id="E9HWZ0"/>
<organism evidence="2 3">
    <name type="scientific">Daphnia pulex</name>
    <name type="common">Water flea</name>
    <dbReference type="NCBI Taxonomy" id="6669"/>
    <lineage>
        <taxon>Eukaryota</taxon>
        <taxon>Metazoa</taxon>
        <taxon>Ecdysozoa</taxon>
        <taxon>Arthropoda</taxon>
        <taxon>Crustacea</taxon>
        <taxon>Branchiopoda</taxon>
        <taxon>Diplostraca</taxon>
        <taxon>Cladocera</taxon>
        <taxon>Anomopoda</taxon>
        <taxon>Daphniidae</taxon>
        <taxon>Daphnia</taxon>
    </lineage>
</organism>
<dbReference type="Proteomes" id="UP000000305">
    <property type="component" value="Unassembled WGS sequence"/>
</dbReference>
<evidence type="ECO:0000313" key="3">
    <source>
        <dbReference type="Proteomes" id="UP000000305"/>
    </source>
</evidence>
<accession>E9HWZ0</accession>
<dbReference type="HOGENOM" id="CLU_1074645_0_0_1"/>
<evidence type="ECO:0000313" key="2">
    <source>
        <dbReference type="EMBL" id="EFX63738.1"/>
    </source>
</evidence>
<gene>
    <name evidence="2" type="ORF">DAPPUDRAFT_118891</name>
</gene>